<feature type="compositionally biased region" description="Basic and acidic residues" evidence="1">
    <location>
        <begin position="42"/>
        <end position="53"/>
    </location>
</feature>
<keyword evidence="3" id="KW-1185">Reference proteome</keyword>
<organism evidence="2 3">
    <name type="scientific">Streptomyces orinoci</name>
    <name type="common">Streptoverticillium orinoci</name>
    <dbReference type="NCBI Taxonomy" id="67339"/>
    <lineage>
        <taxon>Bacteria</taxon>
        <taxon>Bacillati</taxon>
        <taxon>Actinomycetota</taxon>
        <taxon>Actinomycetes</taxon>
        <taxon>Kitasatosporales</taxon>
        <taxon>Streptomycetaceae</taxon>
        <taxon>Streptomyces</taxon>
    </lineage>
</organism>
<dbReference type="EMBL" id="JBFAUK010000011">
    <property type="protein sequence ID" value="MEV5508083.1"/>
    <property type="molecule type" value="Genomic_DNA"/>
</dbReference>
<dbReference type="Proteomes" id="UP001552594">
    <property type="component" value="Unassembled WGS sequence"/>
</dbReference>
<evidence type="ECO:0000256" key="1">
    <source>
        <dbReference type="SAM" id="MobiDB-lite"/>
    </source>
</evidence>
<gene>
    <name evidence="2" type="ORF">AB0L16_16620</name>
</gene>
<proteinExistence type="predicted"/>
<comment type="caution">
    <text evidence="2">The sequence shown here is derived from an EMBL/GenBank/DDBJ whole genome shotgun (WGS) entry which is preliminary data.</text>
</comment>
<name>A0ABV3JZJ1_STRON</name>
<sequence>MAETYDFPADLRAAQQELHRVNAELAALLRALPWSVEPHPGWRDPADKWHPTERPASPGWTEEERRQVAELRARALELSIEVSCHSWWATLSGETTIAARMALKHLGEQEPAD</sequence>
<accession>A0ABV3JZJ1</accession>
<protein>
    <submittedName>
        <fullName evidence="2">Uncharacterized protein</fullName>
    </submittedName>
</protein>
<reference evidence="2 3" key="1">
    <citation type="submission" date="2024-06" db="EMBL/GenBank/DDBJ databases">
        <title>The Natural Products Discovery Center: Release of the First 8490 Sequenced Strains for Exploring Actinobacteria Biosynthetic Diversity.</title>
        <authorList>
            <person name="Kalkreuter E."/>
            <person name="Kautsar S.A."/>
            <person name="Yang D."/>
            <person name="Bader C.D."/>
            <person name="Teijaro C.N."/>
            <person name="Fluegel L."/>
            <person name="Davis C.M."/>
            <person name="Simpson J.R."/>
            <person name="Lauterbach L."/>
            <person name="Steele A.D."/>
            <person name="Gui C."/>
            <person name="Meng S."/>
            <person name="Li G."/>
            <person name="Viehrig K."/>
            <person name="Ye F."/>
            <person name="Su P."/>
            <person name="Kiefer A.F."/>
            <person name="Nichols A."/>
            <person name="Cepeda A.J."/>
            <person name="Yan W."/>
            <person name="Fan B."/>
            <person name="Jiang Y."/>
            <person name="Adhikari A."/>
            <person name="Zheng C.-J."/>
            <person name="Schuster L."/>
            <person name="Cowan T.M."/>
            <person name="Smanski M.J."/>
            <person name="Chevrette M.G."/>
            <person name="De Carvalho L.P.S."/>
            <person name="Shen B."/>
        </authorList>
    </citation>
    <scope>NUCLEOTIDE SEQUENCE [LARGE SCALE GENOMIC DNA]</scope>
    <source>
        <strain evidence="2 3">NPDC052347</strain>
    </source>
</reference>
<evidence type="ECO:0000313" key="3">
    <source>
        <dbReference type="Proteomes" id="UP001552594"/>
    </source>
</evidence>
<evidence type="ECO:0000313" key="2">
    <source>
        <dbReference type="EMBL" id="MEV5508083.1"/>
    </source>
</evidence>
<dbReference type="RefSeq" id="WP_109280024.1">
    <property type="nucleotide sequence ID" value="NZ_JBFAUK010000011.1"/>
</dbReference>
<feature type="region of interest" description="Disordered" evidence="1">
    <location>
        <begin position="42"/>
        <end position="62"/>
    </location>
</feature>